<keyword evidence="5" id="KW-0732">Signal</keyword>
<name>A0ABT4YS96_9VIBR</name>
<dbReference type="RefSeq" id="WP_272135717.1">
    <property type="nucleotide sequence ID" value="NZ_JAQLOI010000001.1"/>
</dbReference>
<evidence type="ECO:0000256" key="5">
    <source>
        <dbReference type="SAM" id="SignalP"/>
    </source>
</evidence>
<keyword evidence="3" id="KW-0998">Cell outer membrane</keyword>
<dbReference type="EMBL" id="JAQLOI010000001">
    <property type="protein sequence ID" value="MDB1123928.1"/>
    <property type="molecule type" value="Genomic_DNA"/>
</dbReference>
<dbReference type="InterPro" id="IPR006665">
    <property type="entry name" value="OmpA-like"/>
</dbReference>
<dbReference type="Gene3D" id="3.30.1330.60">
    <property type="entry name" value="OmpA-like domain"/>
    <property type="match status" value="1"/>
</dbReference>
<evidence type="ECO:0000256" key="3">
    <source>
        <dbReference type="ARBA" id="ARBA00023237"/>
    </source>
</evidence>
<dbReference type="PRINTS" id="PR01021">
    <property type="entry name" value="OMPADOMAIN"/>
</dbReference>
<dbReference type="Pfam" id="PF00691">
    <property type="entry name" value="OmpA"/>
    <property type="match status" value="1"/>
</dbReference>
<evidence type="ECO:0000256" key="4">
    <source>
        <dbReference type="PROSITE-ProRule" id="PRU00473"/>
    </source>
</evidence>
<dbReference type="InterPro" id="IPR006664">
    <property type="entry name" value="OMP_bac"/>
</dbReference>
<dbReference type="InterPro" id="IPR050330">
    <property type="entry name" value="Bact_OuterMem_StrucFunc"/>
</dbReference>
<dbReference type="PROSITE" id="PS51123">
    <property type="entry name" value="OMPA_2"/>
    <property type="match status" value="1"/>
</dbReference>
<protein>
    <submittedName>
        <fullName evidence="7">OmpA family protein</fullName>
    </submittedName>
</protein>
<keyword evidence="2 4" id="KW-0472">Membrane</keyword>
<dbReference type="InterPro" id="IPR036737">
    <property type="entry name" value="OmpA-like_sf"/>
</dbReference>
<comment type="caution">
    <text evidence="7">The sequence shown here is derived from an EMBL/GenBank/DDBJ whole genome shotgun (WGS) entry which is preliminary data.</text>
</comment>
<comment type="subcellular location">
    <subcellularLocation>
        <location evidence="1">Cell outer membrane</location>
    </subcellularLocation>
</comment>
<evidence type="ECO:0000256" key="1">
    <source>
        <dbReference type="ARBA" id="ARBA00004442"/>
    </source>
</evidence>
<evidence type="ECO:0000313" key="7">
    <source>
        <dbReference type="EMBL" id="MDB1123928.1"/>
    </source>
</evidence>
<reference evidence="7 8" key="1">
    <citation type="submission" date="2023-01" db="EMBL/GenBank/DDBJ databases">
        <title>Vibrio sp. KJ40-1 sp.nov, isolated from marine algae.</title>
        <authorList>
            <person name="Butt M."/>
            <person name="Kim J.M.J."/>
            <person name="Jeon C.O.C."/>
        </authorList>
    </citation>
    <scope>NUCLEOTIDE SEQUENCE [LARGE SCALE GENOMIC DNA]</scope>
    <source>
        <strain evidence="7 8">KJ40-1</strain>
    </source>
</reference>
<feature type="chain" id="PRO_5046822223" evidence="5">
    <location>
        <begin position="23"/>
        <end position="204"/>
    </location>
</feature>
<feature type="signal peptide" evidence="5">
    <location>
        <begin position="1"/>
        <end position="22"/>
    </location>
</feature>
<evidence type="ECO:0000313" key="8">
    <source>
        <dbReference type="Proteomes" id="UP001210678"/>
    </source>
</evidence>
<evidence type="ECO:0000259" key="6">
    <source>
        <dbReference type="PROSITE" id="PS51123"/>
    </source>
</evidence>
<organism evidence="7 8">
    <name type="scientific">Vibrio algarum</name>
    <dbReference type="NCBI Taxonomy" id="3020714"/>
    <lineage>
        <taxon>Bacteria</taxon>
        <taxon>Pseudomonadati</taxon>
        <taxon>Pseudomonadota</taxon>
        <taxon>Gammaproteobacteria</taxon>
        <taxon>Vibrionales</taxon>
        <taxon>Vibrionaceae</taxon>
        <taxon>Vibrio</taxon>
    </lineage>
</organism>
<dbReference type="CDD" id="cd07185">
    <property type="entry name" value="OmpA_C-like"/>
    <property type="match status" value="1"/>
</dbReference>
<dbReference type="SUPFAM" id="SSF103088">
    <property type="entry name" value="OmpA-like"/>
    <property type="match status" value="1"/>
</dbReference>
<dbReference type="PANTHER" id="PTHR30329:SF21">
    <property type="entry name" value="LIPOPROTEIN YIAD-RELATED"/>
    <property type="match status" value="1"/>
</dbReference>
<keyword evidence="8" id="KW-1185">Reference proteome</keyword>
<dbReference type="PANTHER" id="PTHR30329">
    <property type="entry name" value="STATOR ELEMENT OF FLAGELLAR MOTOR COMPLEX"/>
    <property type="match status" value="1"/>
</dbReference>
<dbReference type="Proteomes" id="UP001210678">
    <property type="component" value="Unassembled WGS sequence"/>
</dbReference>
<feature type="domain" description="OmpA-like" evidence="6">
    <location>
        <begin position="72"/>
        <end position="189"/>
    </location>
</feature>
<gene>
    <name evidence="7" type="ORF">PGX00_09810</name>
</gene>
<sequence length="204" mass="22665">MDKKICSVSIIIALFSASSVLAEDEFAYRATPVANQISDLIDDDRDGVINARDICPDTPENAFIDNDGCEEYLDQEENLELKILFEHNSAQISPAFLGEISTMAEFLEKYPETSVELQGHTSVVGDADYNLKLSESRALEVQKELVSSGVSMSRVRIVGYGEAKVVDGNDSPVSHAVNRRVVARVVGYDKDIIEEWTIFSKRRK</sequence>
<accession>A0ABT4YS96</accession>
<proteinExistence type="predicted"/>
<evidence type="ECO:0000256" key="2">
    <source>
        <dbReference type="ARBA" id="ARBA00023136"/>
    </source>
</evidence>